<protein>
    <recommendedName>
        <fullName evidence="3">F-box domain-containing protein</fullName>
    </recommendedName>
</protein>
<sequence length="485" mass="54970">MVRIFEIPEILCLICEQVPKYELAELLSTSRSFFDCAAPLLWETLPQSAPLILIKLLPNGDSYLKHDHNTIVENIQPLDSQSLVRFNFYSPYVKKISPNKWLPDGQWNVMWYRLFRLIKTRPILPKLQVLGISLARLGDGTLRDPFTWLSALLSPSLVEIDDIRDRYAHIPMGPQSLCSFISNAAQRCPRIYSLSLNNVARYEPDPSFGTRIASPFSQLRYLRILVLEGVVLEPQLFTALSSLSSLKSLALEEADNVNFMIQPKRFIPHDFPAVQYLELTLKSQANIIKFMEAICKFSPLVNRLSLKCTTRSEALLSPELFSVLSQLPLQQLTLRLHDHDCAPLNSEQFARTFPALEYLHIYGYIFTFRDFTFIAKHMPQLRQLLSMVRVGANQGWPSINELSSLTLSPSPSQLYFYLLPIPLSTGRGALPPSRVSKREVAAIAAGLHALWPRCCVVGKNIRCPVPVDKINVALNRLRESDGHGN</sequence>
<proteinExistence type="predicted"/>
<reference evidence="1 2" key="1">
    <citation type="submission" date="2015-07" db="EMBL/GenBank/DDBJ databases">
        <authorList>
            <person name="Noorani M."/>
        </authorList>
    </citation>
    <scope>NUCLEOTIDE SEQUENCE [LARGE SCALE GENOMIC DNA]</scope>
    <source>
        <strain evidence="1">BBA 69670</strain>
    </source>
</reference>
<dbReference type="Gene3D" id="3.80.10.10">
    <property type="entry name" value="Ribonuclease Inhibitor"/>
    <property type="match status" value="1"/>
</dbReference>
<keyword evidence="2" id="KW-1185">Reference proteome</keyword>
<dbReference type="SUPFAM" id="SSF52047">
    <property type="entry name" value="RNI-like"/>
    <property type="match status" value="1"/>
</dbReference>
<evidence type="ECO:0000313" key="2">
    <source>
        <dbReference type="Proteomes" id="UP000044841"/>
    </source>
</evidence>
<organism evidence="1 2">
    <name type="scientific">Rhizoctonia solani</name>
    <dbReference type="NCBI Taxonomy" id="456999"/>
    <lineage>
        <taxon>Eukaryota</taxon>
        <taxon>Fungi</taxon>
        <taxon>Dikarya</taxon>
        <taxon>Basidiomycota</taxon>
        <taxon>Agaricomycotina</taxon>
        <taxon>Agaricomycetes</taxon>
        <taxon>Cantharellales</taxon>
        <taxon>Ceratobasidiaceae</taxon>
        <taxon>Rhizoctonia</taxon>
    </lineage>
</organism>
<name>A0A0K6FMV9_9AGAM</name>
<dbReference type="InterPro" id="IPR032675">
    <property type="entry name" value="LRR_dom_sf"/>
</dbReference>
<evidence type="ECO:0000313" key="1">
    <source>
        <dbReference type="EMBL" id="CUA67571.1"/>
    </source>
</evidence>
<dbReference type="AlphaFoldDB" id="A0A0K6FMV9"/>
<dbReference type="EMBL" id="CYGV01000138">
    <property type="protein sequence ID" value="CUA67571.1"/>
    <property type="molecule type" value="Genomic_DNA"/>
</dbReference>
<gene>
    <name evidence="1" type="ORF">RSOLAG22IIIB_13446</name>
</gene>
<accession>A0A0K6FMV9</accession>
<dbReference type="Proteomes" id="UP000044841">
    <property type="component" value="Unassembled WGS sequence"/>
</dbReference>
<evidence type="ECO:0008006" key="3">
    <source>
        <dbReference type="Google" id="ProtNLM"/>
    </source>
</evidence>